<proteinExistence type="inferred from homology"/>
<evidence type="ECO:0000313" key="7">
    <source>
        <dbReference type="Proteomes" id="UP001301769"/>
    </source>
</evidence>
<dbReference type="InterPro" id="IPR002401">
    <property type="entry name" value="Cyt_P450_E_grp-I"/>
</dbReference>
<dbReference type="PRINTS" id="PR00463">
    <property type="entry name" value="EP450I"/>
</dbReference>
<keyword evidence="4 5" id="KW-0408">Iron</keyword>
<organism evidence="6 7">
    <name type="scientific">Rhypophila decipiens</name>
    <dbReference type="NCBI Taxonomy" id="261697"/>
    <lineage>
        <taxon>Eukaryota</taxon>
        <taxon>Fungi</taxon>
        <taxon>Dikarya</taxon>
        <taxon>Ascomycota</taxon>
        <taxon>Pezizomycotina</taxon>
        <taxon>Sordariomycetes</taxon>
        <taxon>Sordariomycetidae</taxon>
        <taxon>Sordariales</taxon>
        <taxon>Naviculisporaceae</taxon>
        <taxon>Rhypophila</taxon>
    </lineage>
</organism>
<dbReference type="Proteomes" id="UP001301769">
    <property type="component" value="Unassembled WGS sequence"/>
</dbReference>
<dbReference type="GO" id="GO:0005506">
    <property type="term" value="F:iron ion binding"/>
    <property type="evidence" value="ECO:0007669"/>
    <property type="project" value="InterPro"/>
</dbReference>
<reference evidence="6" key="2">
    <citation type="submission" date="2023-05" db="EMBL/GenBank/DDBJ databases">
        <authorList>
            <consortium name="Lawrence Berkeley National Laboratory"/>
            <person name="Steindorff A."/>
            <person name="Hensen N."/>
            <person name="Bonometti L."/>
            <person name="Westerberg I."/>
            <person name="Brannstrom I.O."/>
            <person name="Guillou S."/>
            <person name="Cros-Aarteil S."/>
            <person name="Calhoun S."/>
            <person name="Haridas S."/>
            <person name="Kuo A."/>
            <person name="Mondo S."/>
            <person name="Pangilinan J."/>
            <person name="Riley R."/>
            <person name="Labutti K."/>
            <person name="Andreopoulos B."/>
            <person name="Lipzen A."/>
            <person name="Chen C."/>
            <person name="Yanf M."/>
            <person name="Daum C."/>
            <person name="Ng V."/>
            <person name="Clum A."/>
            <person name="Ohm R."/>
            <person name="Martin F."/>
            <person name="Silar P."/>
            <person name="Natvig D."/>
            <person name="Lalanne C."/>
            <person name="Gautier V."/>
            <person name="Ament-Velasquez S.L."/>
            <person name="Kruys A."/>
            <person name="Hutchinson M.I."/>
            <person name="Powell A.J."/>
            <person name="Barry K."/>
            <person name="Miller A.N."/>
            <person name="Grigoriev I.V."/>
            <person name="Debuchy R."/>
            <person name="Gladieux P."/>
            <person name="Thoren M.H."/>
            <person name="Johannesson H."/>
        </authorList>
    </citation>
    <scope>NUCLEOTIDE SEQUENCE</scope>
    <source>
        <strain evidence="6">PSN293</strain>
    </source>
</reference>
<dbReference type="PRINTS" id="PR00385">
    <property type="entry name" value="P450"/>
</dbReference>
<keyword evidence="3 5" id="KW-0479">Metal-binding</keyword>
<comment type="similarity">
    <text evidence="1">Belongs to the cytochrome P450 family.</text>
</comment>
<dbReference type="SUPFAM" id="SSF48264">
    <property type="entry name" value="Cytochrome P450"/>
    <property type="match status" value="1"/>
</dbReference>
<reference evidence="6" key="1">
    <citation type="journal article" date="2023" name="Mol. Phylogenet. Evol.">
        <title>Genome-scale phylogeny and comparative genomics of the fungal order Sordariales.</title>
        <authorList>
            <person name="Hensen N."/>
            <person name="Bonometti L."/>
            <person name="Westerberg I."/>
            <person name="Brannstrom I.O."/>
            <person name="Guillou S."/>
            <person name="Cros-Aarteil S."/>
            <person name="Calhoun S."/>
            <person name="Haridas S."/>
            <person name="Kuo A."/>
            <person name="Mondo S."/>
            <person name="Pangilinan J."/>
            <person name="Riley R."/>
            <person name="LaButti K."/>
            <person name="Andreopoulos B."/>
            <person name="Lipzen A."/>
            <person name="Chen C."/>
            <person name="Yan M."/>
            <person name="Daum C."/>
            <person name="Ng V."/>
            <person name="Clum A."/>
            <person name="Steindorff A."/>
            <person name="Ohm R.A."/>
            <person name="Martin F."/>
            <person name="Silar P."/>
            <person name="Natvig D.O."/>
            <person name="Lalanne C."/>
            <person name="Gautier V."/>
            <person name="Ament-Velasquez S.L."/>
            <person name="Kruys A."/>
            <person name="Hutchinson M.I."/>
            <person name="Powell A.J."/>
            <person name="Barry K."/>
            <person name="Miller A.N."/>
            <person name="Grigoriev I.V."/>
            <person name="Debuchy R."/>
            <person name="Gladieux P."/>
            <person name="Hiltunen Thoren M."/>
            <person name="Johannesson H."/>
        </authorList>
    </citation>
    <scope>NUCLEOTIDE SEQUENCE</scope>
    <source>
        <strain evidence="6">PSN293</strain>
    </source>
</reference>
<evidence type="ECO:0000256" key="1">
    <source>
        <dbReference type="ARBA" id="ARBA00010617"/>
    </source>
</evidence>
<evidence type="ECO:0000313" key="6">
    <source>
        <dbReference type="EMBL" id="KAK4214367.1"/>
    </source>
</evidence>
<evidence type="ECO:0000256" key="4">
    <source>
        <dbReference type="ARBA" id="ARBA00023004"/>
    </source>
</evidence>
<dbReference type="GO" id="GO:0004497">
    <property type="term" value="F:monooxygenase activity"/>
    <property type="evidence" value="ECO:0007669"/>
    <property type="project" value="InterPro"/>
</dbReference>
<dbReference type="Gene3D" id="1.10.630.10">
    <property type="entry name" value="Cytochrome P450"/>
    <property type="match status" value="1"/>
</dbReference>
<dbReference type="EMBL" id="MU858095">
    <property type="protein sequence ID" value="KAK4214367.1"/>
    <property type="molecule type" value="Genomic_DNA"/>
</dbReference>
<keyword evidence="7" id="KW-1185">Reference proteome</keyword>
<dbReference type="InterPro" id="IPR036396">
    <property type="entry name" value="Cyt_P450_sf"/>
</dbReference>
<dbReference type="PANTHER" id="PTHR24305:SF166">
    <property type="entry name" value="CYTOCHROME P450 12A4, MITOCHONDRIAL-RELATED"/>
    <property type="match status" value="1"/>
</dbReference>
<comment type="cofactor">
    <cofactor evidence="5">
        <name>heme</name>
        <dbReference type="ChEBI" id="CHEBI:30413"/>
    </cofactor>
</comment>
<dbReference type="InterPro" id="IPR001128">
    <property type="entry name" value="Cyt_P450"/>
</dbReference>
<dbReference type="AlphaFoldDB" id="A0AAN6YD16"/>
<keyword evidence="2 5" id="KW-0349">Heme</keyword>
<name>A0AAN6YD16_9PEZI</name>
<protein>
    <submittedName>
        <fullName evidence="6">Cytochrome P450</fullName>
    </submittedName>
</protein>
<evidence type="ECO:0000256" key="5">
    <source>
        <dbReference type="PIRSR" id="PIRSR602401-1"/>
    </source>
</evidence>
<dbReference type="GO" id="GO:0020037">
    <property type="term" value="F:heme binding"/>
    <property type="evidence" value="ECO:0007669"/>
    <property type="project" value="InterPro"/>
</dbReference>
<dbReference type="GO" id="GO:0016705">
    <property type="term" value="F:oxidoreductase activity, acting on paired donors, with incorporation or reduction of molecular oxygen"/>
    <property type="evidence" value="ECO:0007669"/>
    <property type="project" value="InterPro"/>
</dbReference>
<comment type="caution">
    <text evidence="6">The sequence shown here is derived from an EMBL/GenBank/DDBJ whole genome shotgun (WGS) entry which is preliminary data.</text>
</comment>
<gene>
    <name evidence="6" type="ORF">QBC37DRAFT_421483</name>
</gene>
<sequence length="583" mass="66418">MIFGILAGAVLAYVAWTLFCLELNVRKARAMKVPVIRLPIDPNNIPWLIFQPWLWAILDRFPFDWKSFPDALRFSRRGWHFYENYDPHLRLGPVWALVTPVTVILHIAEPGALNDIFWRRKDFLRPVREYELLRVYGHSISTAGSEDWARHRKVLAPPFSENMMSFVWEESVNQATAMLRSWDRAWSDGIPSMQKDTRTLSLNVLASIGLRKSYPFHGTADPGPPVINEANSYRDSLQTVLDNIILLLMIPYRYLTFPFLPQKFKAVGNGAVAFKNHMQRMLDDELSALARGESGSGGLMTGFAHALEVHKKEAAVNLPMKDKRGLSVEEVFGNLFVINFAGHDTTANTLAFAILLLITNPDVQEWVAEEVMAITQNKPPEEWIKDYKRVYPQLKRCRAVLLESLRLYPSIVAIPKYSSYDTVTLHVASYGEDEPGQTLVIPPRTSIISQVLATQTHPLYWTDGMAWKPKRWIVGSADEGKTKEGSIKQQLENEEIWTPDKTIYFPWSDGPLSCLGRKLSEVEFVAVLACMLQSHRLSAKPKFEGETEHQIRQRVGKVTNEASFEMLLKIIDADRVRVVCKPV</sequence>
<feature type="binding site" description="axial binding residue" evidence="5">
    <location>
        <position position="514"/>
    </location>
    <ligand>
        <name>heme</name>
        <dbReference type="ChEBI" id="CHEBI:30413"/>
    </ligand>
    <ligandPart>
        <name>Fe</name>
        <dbReference type="ChEBI" id="CHEBI:18248"/>
    </ligandPart>
</feature>
<evidence type="ECO:0000256" key="3">
    <source>
        <dbReference type="ARBA" id="ARBA00022723"/>
    </source>
</evidence>
<evidence type="ECO:0000256" key="2">
    <source>
        <dbReference type="ARBA" id="ARBA00022617"/>
    </source>
</evidence>
<dbReference type="CDD" id="cd11070">
    <property type="entry name" value="CYP56-like"/>
    <property type="match status" value="1"/>
</dbReference>
<dbReference type="InterPro" id="IPR050121">
    <property type="entry name" value="Cytochrome_P450_monoxygenase"/>
</dbReference>
<dbReference type="Pfam" id="PF00067">
    <property type="entry name" value="p450"/>
    <property type="match status" value="1"/>
</dbReference>
<accession>A0AAN6YD16</accession>
<dbReference type="PANTHER" id="PTHR24305">
    <property type="entry name" value="CYTOCHROME P450"/>
    <property type="match status" value="1"/>
</dbReference>